<evidence type="ECO:0000313" key="3">
    <source>
        <dbReference type="EMBL" id="OGZ56476.1"/>
    </source>
</evidence>
<organism evidence="3 4">
    <name type="scientific">Candidatus Ryanbacteria bacterium RIFCSPLOWO2_02_FULL_45_11c</name>
    <dbReference type="NCBI Taxonomy" id="1802128"/>
    <lineage>
        <taxon>Bacteria</taxon>
        <taxon>Candidatus Ryaniibacteriota</taxon>
    </lineage>
</organism>
<gene>
    <name evidence="3" type="ORF">A3H64_00985</name>
</gene>
<dbReference type="SUPFAM" id="SSF50630">
    <property type="entry name" value="Acid proteases"/>
    <property type="match status" value="1"/>
</dbReference>
<dbReference type="Gene3D" id="2.40.70.10">
    <property type="entry name" value="Acid Proteases"/>
    <property type="match status" value="1"/>
</dbReference>
<dbReference type="InterPro" id="IPR001995">
    <property type="entry name" value="Peptidase_A2_cat"/>
</dbReference>
<dbReference type="CDD" id="cd00303">
    <property type="entry name" value="retropepsin_like"/>
    <property type="match status" value="1"/>
</dbReference>
<evidence type="ECO:0000256" key="1">
    <source>
        <dbReference type="ARBA" id="ARBA00022801"/>
    </source>
</evidence>
<evidence type="ECO:0000313" key="4">
    <source>
        <dbReference type="Proteomes" id="UP000178186"/>
    </source>
</evidence>
<dbReference type="Pfam" id="PF13650">
    <property type="entry name" value="Asp_protease_2"/>
    <property type="match status" value="1"/>
</dbReference>
<dbReference type="EMBL" id="MHNY01000011">
    <property type="protein sequence ID" value="OGZ56476.1"/>
    <property type="molecule type" value="Genomic_DNA"/>
</dbReference>
<name>A0A1G2H1W6_9BACT</name>
<dbReference type="InterPro" id="IPR021109">
    <property type="entry name" value="Peptidase_aspartic_dom_sf"/>
</dbReference>
<reference evidence="3 4" key="1">
    <citation type="journal article" date="2016" name="Nat. Commun.">
        <title>Thousands of microbial genomes shed light on interconnected biogeochemical processes in an aquifer system.</title>
        <authorList>
            <person name="Anantharaman K."/>
            <person name="Brown C.T."/>
            <person name="Hug L.A."/>
            <person name="Sharon I."/>
            <person name="Castelle C.J."/>
            <person name="Probst A.J."/>
            <person name="Thomas B.C."/>
            <person name="Singh A."/>
            <person name="Wilkins M.J."/>
            <person name="Karaoz U."/>
            <person name="Brodie E.L."/>
            <person name="Williams K.H."/>
            <person name="Hubbard S.S."/>
            <person name="Banfield J.F."/>
        </authorList>
    </citation>
    <scope>NUCLEOTIDE SEQUENCE [LARGE SCALE GENOMIC DNA]</scope>
</reference>
<dbReference type="InterPro" id="IPR001969">
    <property type="entry name" value="Aspartic_peptidase_AS"/>
</dbReference>
<dbReference type="GO" id="GO:0006508">
    <property type="term" value="P:proteolysis"/>
    <property type="evidence" value="ECO:0007669"/>
    <property type="project" value="InterPro"/>
</dbReference>
<dbReference type="PROSITE" id="PS00141">
    <property type="entry name" value="ASP_PROTEASE"/>
    <property type="match status" value="1"/>
</dbReference>
<accession>A0A1G2H1W6</accession>
<keyword evidence="1" id="KW-0378">Hydrolase</keyword>
<sequence>MFKSCRFPYGIKMEESGALSVFPAVTIILRTKKGEELSVVALIDSGATISAMPKNIAPLLGIDCKKGKVLRIYGVGNKRVTAWQHDVTIELGGNTMILPVAFLDDNAIPRILGRGGLFEKFIIIFDEQKQRTLFLEPKARSRIDSLIP</sequence>
<proteinExistence type="predicted"/>
<feature type="domain" description="Peptidase A2" evidence="2">
    <location>
        <begin position="39"/>
        <end position="116"/>
    </location>
</feature>
<protein>
    <recommendedName>
        <fullName evidence="2">Peptidase A2 domain-containing protein</fullName>
    </recommendedName>
</protein>
<dbReference type="GO" id="GO:0004190">
    <property type="term" value="F:aspartic-type endopeptidase activity"/>
    <property type="evidence" value="ECO:0007669"/>
    <property type="project" value="InterPro"/>
</dbReference>
<comment type="caution">
    <text evidence="3">The sequence shown here is derived from an EMBL/GenBank/DDBJ whole genome shotgun (WGS) entry which is preliminary data.</text>
</comment>
<dbReference type="PROSITE" id="PS50175">
    <property type="entry name" value="ASP_PROT_RETROV"/>
    <property type="match status" value="1"/>
</dbReference>
<dbReference type="Proteomes" id="UP000178186">
    <property type="component" value="Unassembled WGS sequence"/>
</dbReference>
<evidence type="ECO:0000259" key="2">
    <source>
        <dbReference type="PROSITE" id="PS50175"/>
    </source>
</evidence>
<dbReference type="AlphaFoldDB" id="A0A1G2H1W6"/>